<dbReference type="AlphaFoldDB" id="A0A9P9WV71"/>
<organism evidence="1 2">
    <name type="scientific">Neoarthrinium moseri</name>
    <dbReference type="NCBI Taxonomy" id="1658444"/>
    <lineage>
        <taxon>Eukaryota</taxon>
        <taxon>Fungi</taxon>
        <taxon>Dikarya</taxon>
        <taxon>Ascomycota</taxon>
        <taxon>Pezizomycotina</taxon>
        <taxon>Sordariomycetes</taxon>
        <taxon>Xylariomycetidae</taxon>
        <taxon>Amphisphaeriales</taxon>
        <taxon>Apiosporaceae</taxon>
        <taxon>Neoarthrinium</taxon>
    </lineage>
</organism>
<name>A0A9P9WV71_9PEZI</name>
<accession>A0A9P9WV71</accession>
<comment type="caution">
    <text evidence="1">The sequence shown here is derived from an EMBL/GenBank/DDBJ whole genome shotgun (WGS) entry which is preliminary data.</text>
</comment>
<dbReference type="Proteomes" id="UP000829685">
    <property type="component" value="Unassembled WGS sequence"/>
</dbReference>
<keyword evidence="2" id="KW-1185">Reference proteome</keyword>
<dbReference type="EMBL" id="JAFIMR010000004">
    <property type="protein sequence ID" value="KAI1879653.1"/>
    <property type="molecule type" value="Genomic_DNA"/>
</dbReference>
<reference evidence="1" key="1">
    <citation type="submission" date="2021-03" db="EMBL/GenBank/DDBJ databases">
        <title>Revisited historic fungal species revealed as producer of novel bioactive compounds through whole genome sequencing and comparative genomics.</title>
        <authorList>
            <person name="Vignolle G.A."/>
            <person name="Hochenegger N."/>
            <person name="Mach R.L."/>
            <person name="Mach-Aigner A.R."/>
            <person name="Javad Rahimi M."/>
            <person name="Salim K.A."/>
            <person name="Chan C.M."/>
            <person name="Lim L.B.L."/>
            <person name="Cai F."/>
            <person name="Druzhinina I.S."/>
            <person name="U'Ren J.M."/>
            <person name="Derntl C."/>
        </authorList>
    </citation>
    <scope>NUCLEOTIDE SEQUENCE</scope>
    <source>
        <strain evidence="1">TUCIM 5799</strain>
    </source>
</reference>
<evidence type="ECO:0000313" key="2">
    <source>
        <dbReference type="Proteomes" id="UP000829685"/>
    </source>
</evidence>
<evidence type="ECO:0000313" key="1">
    <source>
        <dbReference type="EMBL" id="KAI1879653.1"/>
    </source>
</evidence>
<sequence length="128" mass="14270">MEVRSLERTGPFKRGVMFTTWKDLGSGNCTNSKEWRSHVQGPKVFDTGHPFFGGSIGHDTRAECDGGATIDGPFYFLEPWGLASKAYFHLKQGKRQAVTLGPKIDPETGLITDTKKPCSDYTWRSDII</sequence>
<gene>
    <name evidence="1" type="ORF">JX265_002607</name>
</gene>
<proteinExistence type="predicted"/>
<protein>
    <submittedName>
        <fullName evidence="1">Uncharacterized protein</fullName>
    </submittedName>
</protein>